<sequence length="248" mass="29029">MSAHFTKRISACREMTIAKSNQDEIGMKRRERTLIDLNNASVENAMSPTAMQRWYKRTEMAAATMFFPITRDMNRHLFGFRLRPIESYLEALLHSWTELSLLFAAFCSFSQSPRFDSQHNFDLHLQHPSLLSSHTQLYICESTKAFLLHNSEHNDQHEVTPRNTTYLSNRPAPRPSWSQPPSSWAQHEPEAVARKKAQRNASCPRRRLGRGHWHISCRSWGSSRFARERMRGLRKRLEPWLDFGIETC</sequence>
<evidence type="ECO:0000313" key="2">
    <source>
        <dbReference type="EMBL" id="KAF1980755.1"/>
    </source>
</evidence>
<name>A0A6G1GIH6_9PEZI</name>
<accession>A0A6G1GIH6</accession>
<dbReference type="AlphaFoldDB" id="A0A6G1GIH6"/>
<evidence type="ECO:0000313" key="3">
    <source>
        <dbReference type="Proteomes" id="UP000800041"/>
    </source>
</evidence>
<feature type="region of interest" description="Disordered" evidence="1">
    <location>
        <begin position="154"/>
        <end position="190"/>
    </location>
</feature>
<proteinExistence type="predicted"/>
<feature type="compositionally biased region" description="Low complexity" evidence="1">
    <location>
        <begin position="175"/>
        <end position="186"/>
    </location>
</feature>
<organism evidence="2 3">
    <name type="scientific">Aulographum hederae CBS 113979</name>
    <dbReference type="NCBI Taxonomy" id="1176131"/>
    <lineage>
        <taxon>Eukaryota</taxon>
        <taxon>Fungi</taxon>
        <taxon>Dikarya</taxon>
        <taxon>Ascomycota</taxon>
        <taxon>Pezizomycotina</taxon>
        <taxon>Dothideomycetes</taxon>
        <taxon>Pleosporomycetidae</taxon>
        <taxon>Aulographales</taxon>
        <taxon>Aulographaceae</taxon>
    </lineage>
</organism>
<evidence type="ECO:0000256" key="1">
    <source>
        <dbReference type="SAM" id="MobiDB-lite"/>
    </source>
</evidence>
<dbReference type="EMBL" id="ML977223">
    <property type="protein sequence ID" value="KAF1980755.1"/>
    <property type="molecule type" value="Genomic_DNA"/>
</dbReference>
<keyword evidence="3" id="KW-1185">Reference proteome</keyword>
<gene>
    <name evidence="2" type="ORF">K402DRAFT_267252</name>
</gene>
<protein>
    <submittedName>
        <fullName evidence="2">Uncharacterized protein</fullName>
    </submittedName>
</protein>
<reference evidence="2" key="1">
    <citation type="journal article" date="2020" name="Stud. Mycol.">
        <title>101 Dothideomycetes genomes: a test case for predicting lifestyles and emergence of pathogens.</title>
        <authorList>
            <person name="Haridas S."/>
            <person name="Albert R."/>
            <person name="Binder M."/>
            <person name="Bloem J."/>
            <person name="Labutti K."/>
            <person name="Salamov A."/>
            <person name="Andreopoulos B."/>
            <person name="Baker S."/>
            <person name="Barry K."/>
            <person name="Bills G."/>
            <person name="Bluhm B."/>
            <person name="Cannon C."/>
            <person name="Castanera R."/>
            <person name="Culley D."/>
            <person name="Daum C."/>
            <person name="Ezra D."/>
            <person name="Gonzalez J."/>
            <person name="Henrissat B."/>
            <person name="Kuo A."/>
            <person name="Liang C."/>
            <person name="Lipzen A."/>
            <person name="Lutzoni F."/>
            <person name="Magnuson J."/>
            <person name="Mondo S."/>
            <person name="Nolan M."/>
            <person name="Ohm R."/>
            <person name="Pangilinan J."/>
            <person name="Park H.-J."/>
            <person name="Ramirez L."/>
            <person name="Alfaro M."/>
            <person name="Sun H."/>
            <person name="Tritt A."/>
            <person name="Yoshinaga Y."/>
            <person name="Zwiers L.-H."/>
            <person name="Turgeon B."/>
            <person name="Goodwin S."/>
            <person name="Spatafora J."/>
            <person name="Crous P."/>
            <person name="Grigoriev I."/>
        </authorList>
    </citation>
    <scope>NUCLEOTIDE SEQUENCE</scope>
    <source>
        <strain evidence="2">CBS 113979</strain>
    </source>
</reference>
<dbReference type="Proteomes" id="UP000800041">
    <property type="component" value="Unassembled WGS sequence"/>
</dbReference>